<reference evidence="3" key="1">
    <citation type="journal article" date="2015" name="Nat. Genet.">
        <title>The genome and transcriptome of the zoonotic hookworm Ancylostoma ceylanicum identify infection-specific gene families.</title>
        <authorList>
            <person name="Schwarz E.M."/>
            <person name="Hu Y."/>
            <person name="Antoshechkin I."/>
            <person name="Miller M.M."/>
            <person name="Sternberg P.W."/>
            <person name="Aroian R.V."/>
        </authorList>
    </citation>
    <scope>NUCLEOTIDE SEQUENCE</scope>
    <source>
        <strain evidence="3">HY135</strain>
    </source>
</reference>
<proteinExistence type="predicted"/>
<dbReference type="STRING" id="53326.A0A016SSS1"/>
<dbReference type="EMBL" id="JARK01001515">
    <property type="protein sequence ID" value="EYB93768.1"/>
    <property type="molecule type" value="Genomic_DNA"/>
</dbReference>
<comment type="caution">
    <text evidence="2">The sequence shown here is derived from an EMBL/GenBank/DDBJ whole genome shotgun (WGS) entry which is preliminary data.</text>
</comment>
<evidence type="ECO:0000256" key="1">
    <source>
        <dbReference type="SAM" id="MobiDB-lite"/>
    </source>
</evidence>
<organism evidence="2 3">
    <name type="scientific">Ancylostoma ceylanicum</name>
    <dbReference type="NCBI Taxonomy" id="53326"/>
    <lineage>
        <taxon>Eukaryota</taxon>
        <taxon>Metazoa</taxon>
        <taxon>Ecdysozoa</taxon>
        <taxon>Nematoda</taxon>
        <taxon>Chromadorea</taxon>
        <taxon>Rhabditida</taxon>
        <taxon>Rhabditina</taxon>
        <taxon>Rhabditomorpha</taxon>
        <taxon>Strongyloidea</taxon>
        <taxon>Ancylostomatidae</taxon>
        <taxon>Ancylostomatinae</taxon>
        <taxon>Ancylostoma</taxon>
    </lineage>
</organism>
<evidence type="ECO:0000313" key="2">
    <source>
        <dbReference type="EMBL" id="EYB93768.1"/>
    </source>
</evidence>
<sequence length="91" mass="10075">MCQRCPSSEKNTRVGIHLAQAVVGTTRYGPSLPNEWRKRQETSPPRPSSGENARLRLRLGQALGKRQSTGPPWSRSGVIDRVRLRLGEAVA</sequence>
<accession>A0A016SSS1</accession>
<dbReference type="AlphaFoldDB" id="A0A016SSS1"/>
<protein>
    <submittedName>
        <fullName evidence="2">Uncharacterized protein</fullName>
    </submittedName>
</protein>
<name>A0A016SSS1_9BILA</name>
<gene>
    <name evidence="2" type="primary">Acey_s0179.g739</name>
    <name evidence="2" type="ORF">Y032_0179g739</name>
</gene>
<feature type="region of interest" description="Disordered" evidence="1">
    <location>
        <begin position="27"/>
        <end position="55"/>
    </location>
</feature>
<evidence type="ECO:0000313" key="3">
    <source>
        <dbReference type="Proteomes" id="UP000024635"/>
    </source>
</evidence>
<dbReference type="Proteomes" id="UP000024635">
    <property type="component" value="Unassembled WGS sequence"/>
</dbReference>
<keyword evidence="3" id="KW-1185">Reference proteome</keyword>